<dbReference type="SUPFAM" id="SSF53850">
    <property type="entry name" value="Periplasmic binding protein-like II"/>
    <property type="match status" value="1"/>
</dbReference>
<comment type="caution">
    <text evidence="2">The sequence shown here is derived from an EMBL/GenBank/DDBJ whole genome shotgun (WGS) entry which is preliminary data.</text>
</comment>
<feature type="domain" description="ABC-type glycine betaine transport system substrate-binding" evidence="1">
    <location>
        <begin position="2"/>
        <end position="99"/>
    </location>
</feature>
<reference evidence="2 3" key="1">
    <citation type="submission" date="2007-01" db="EMBL/GenBank/DDBJ databases">
        <authorList>
            <person name="Haygood M."/>
            <person name="Podell S."/>
            <person name="Anderson C."/>
            <person name="Hopkinson B."/>
            <person name="Roe K."/>
            <person name="Barbeau K."/>
            <person name="Gaasterland T."/>
            <person name="Ferriera S."/>
            <person name="Johnson J."/>
            <person name="Kravitz S."/>
            <person name="Beeson K."/>
            <person name="Sutton G."/>
            <person name="Rogers Y.-H."/>
            <person name="Friedman R."/>
            <person name="Frazier M."/>
            <person name="Venter J.C."/>
        </authorList>
    </citation>
    <scope>NUCLEOTIDE SEQUENCE [LARGE SCALE GENOMIC DNA]</scope>
    <source>
        <strain evidence="2 3">ATCC 23134</strain>
    </source>
</reference>
<accession>A1ZRY4</accession>
<keyword evidence="3" id="KW-1185">Reference proteome</keyword>
<dbReference type="GO" id="GO:0022857">
    <property type="term" value="F:transmembrane transporter activity"/>
    <property type="evidence" value="ECO:0007669"/>
    <property type="project" value="InterPro"/>
</dbReference>
<evidence type="ECO:0000313" key="3">
    <source>
        <dbReference type="Proteomes" id="UP000004095"/>
    </source>
</evidence>
<name>A1ZRY4_MICM2</name>
<dbReference type="GO" id="GO:0043190">
    <property type="term" value="C:ATP-binding cassette (ABC) transporter complex"/>
    <property type="evidence" value="ECO:0007669"/>
    <property type="project" value="InterPro"/>
</dbReference>
<gene>
    <name evidence="2" type="ORF">M23134_04822</name>
</gene>
<dbReference type="AlphaFoldDB" id="A1ZRY4"/>
<organism evidence="2 3">
    <name type="scientific">Microscilla marina ATCC 23134</name>
    <dbReference type="NCBI Taxonomy" id="313606"/>
    <lineage>
        <taxon>Bacteria</taxon>
        <taxon>Pseudomonadati</taxon>
        <taxon>Bacteroidota</taxon>
        <taxon>Cytophagia</taxon>
        <taxon>Cytophagales</taxon>
        <taxon>Microscillaceae</taxon>
        <taxon>Microscilla</taxon>
    </lineage>
</organism>
<evidence type="ECO:0000259" key="1">
    <source>
        <dbReference type="Pfam" id="PF04069"/>
    </source>
</evidence>
<evidence type="ECO:0000313" key="2">
    <source>
        <dbReference type="EMBL" id="EAY26872.1"/>
    </source>
</evidence>
<dbReference type="Gene3D" id="3.40.190.10">
    <property type="entry name" value="Periplasmic binding protein-like II"/>
    <property type="match status" value="1"/>
</dbReference>
<dbReference type="InterPro" id="IPR007210">
    <property type="entry name" value="ABC_Gly_betaine_transp_sub-bd"/>
</dbReference>
<proteinExistence type="predicted"/>
<sequence>MGGTQIAFEALKSGEIDLYPEYTGTALFVLLKTPPAKAKPLGNDRQKVYDYVRLEMQKRHRLLWLNPLGFNNTYAVLMRKRQVGLLGLKTISDFSAYLKNNTK</sequence>
<dbReference type="Pfam" id="PF04069">
    <property type="entry name" value="OpuAC"/>
    <property type="match status" value="1"/>
</dbReference>
<dbReference type="Proteomes" id="UP000004095">
    <property type="component" value="Unassembled WGS sequence"/>
</dbReference>
<protein>
    <submittedName>
        <fullName evidence="2">Proline/glycine betaine ABC-type transport system, permease component fused to periplasmic component</fullName>
    </submittedName>
</protein>
<dbReference type="EMBL" id="AAWS01000029">
    <property type="protein sequence ID" value="EAY26872.1"/>
    <property type="molecule type" value="Genomic_DNA"/>
</dbReference>
<dbReference type="eggNOG" id="COG1732">
    <property type="taxonomic scope" value="Bacteria"/>
</dbReference>